<evidence type="ECO:0000256" key="2">
    <source>
        <dbReference type="ARBA" id="ARBA00024200"/>
    </source>
</evidence>
<evidence type="ECO:0000313" key="4">
    <source>
        <dbReference type="EMBL" id="GLR14926.1"/>
    </source>
</evidence>
<accession>A0ABQ5YNL5</accession>
<dbReference type="InterPro" id="IPR003749">
    <property type="entry name" value="ThiS/MoaD-like"/>
</dbReference>
<dbReference type="NCBIfam" id="TIGR01682">
    <property type="entry name" value="moaD"/>
    <property type="match status" value="1"/>
</dbReference>
<reference evidence="5" key="1">
    <citation type="journal article" date="2019" name="Int. J. Syst. Evol. Microbiol.">
        <title>The Global Catalogue of Microorganisms (GCM) 10K type strain sequencing project: providing services to taxonomists for standard genome sequencing and annotation.</title>
        <authorList>
            <consortium name="The Broad Institute Genomics Platform"/>
            <consortium name="The Broad Institute Genome Sequencing Center for Infectious Disease"/>
            <person name="Wu L."/>
            <person name="Ma J."/>
        </authorList>
    </citation>
    <scope>NUCLEOTIDE SEQUENCE [LARGE SCALE GENOMIC DNA]</scope>
    <source>
        <strain evidence="5">NBRC 110044</strain>
    </source>
</reference>
<protein>
    <recommendedName>
        <fullName evidence="3">Molybdopterin synthase sulfur carrier subunit</fullName>
    </recommendedName>
</protein>
<evidence type="ECO:0000256" key="1">
    <source>
        <dbReference type="ARBA" id="ARBA00022741"/>
    </source>
</evidence>
<evidence type="ECO:0000313" key="5">
    <source>
        <dbReference type="Proteomes" id="UP001156706"/>
    </source>
</evidence>
<dbReference type="Gene3D" id="3.10.20.30">
    <property type="match status" value="1"/>
</dbReference>
<sequence length="85" mass="9065">MTIQLLYFARLREVLGCDGERLAVPATSWDVAGLLAHLRSRGGAWAVELAVNKVFRVAVNQELAGQDTHIPPGAEVAIFPPVTGG</sequence>
<dbReference type="SUPFAM" id="SSF54285">
    <property type="entry name" value="MoaD/ThiS"/>
    <property type="match status" value="1"/>
</dbReference>
<dbReference type="PANTHER" id="PTHR33359">
    <property type="entry name" value="MOLYBDOPTERIN SYNTHASE SULFUR CARRIER SUBUNIT"/>
    <property type="match status" value="1"/>
</dbReference>
<dbReference type="InterPro" id="IPR016155">
    <property type="entry name" value="Mopterin_synth/thiamin_S_b"/>
</dbReference>
<gene>
    <name evidence="4" type="primary">moaD_2</name>
    <name evidence="4" type="ORF">GCM10007907_37160</name>
</gene>
<keyword evidence="5" id="KW-1185">Reference proteome</keyword>
<comment type="similarity">
    <text evidence="2">Belongs to the MoaD family.</text>
</comment>
<dbReference type="InterPro" id="IPR012675">
    <property type="entry name" value="Beta-grasp_dom_sf"/>
</dbReference>
<dbReference type="EMBL" id="BSOG01000006">
    <property type="protein sequence ID" value="GLR14926.1"/>
    <property type="molecule type" value="Genomic_DNA"/>
</dbReference>
<name>A0ABQ5YNL5_9NEIS</name>
<dbReference type="RefSeq" id="WP_284197998.1">
    <property type="nucleotide sequence ID" value="NZ_BSOG01000006.1"/>
</dbReference>
<dbReference type="InterPro" id="IPR044672">
    <property type="entry name" value="MOCS2A"/>
</dbReference>
<comment type="caution">
    <text evidence="4">The sequence shown here is derived from an EMBL/GenBank/DDBJ whole genome shotgun (WGS) entry which is preliminary data.</text>
</comment>
<organism evidence="4 5">
    <name type="scientific">Chitinimonas prasina</name>
    <dbReference type="NCBI Taxonomy" id="1434937"/>
    <lineage>
        <taxon>Bacteria</taxon>
        <taxon>Pseudomonadati</taxon>
        <taxon>Pseudomonadota</taxon>
        <taxon>Betaproteobacteria</taxon>
        <taxon>Neisseriales</taxon>
        <taxon>Chitinibacteraceae</taxon>
        <taxon>Chitinimonas</taxon>
    </lineage>
</organism>
<dbReference type="Pfam" id="PF02597">
    <property type="entry name" value="ThiS"/>
    <property type="match status" value="1"/>
</dbReference>
<dbReference type="Proteomes" id="UP001156706">
    <property type="component" value="Unassembled WGS sequence"/>
</dbReference>
<dbReference type="PANTHER" id="PTHR33359:SF1">
    <property type="entry name" value="MOLYBDOPTERIN SYNTHASE SULFUR CARRIER SUBUNIT"/>
    <property type="match status" value="1"/>
</dbReference>
<proteinExistence type="inferred from homology"/>
<dbReference type="CDD" id="cd00754">
    <property type="entry name" value="Ubl_MoaD"/>
    <property type="match status" value="1"/>
</dbReference>
<keyword evidence="1" id="KW-0547">Nucleotide-binding</keyword>
<evidence type="ECO:0000256" key="3">
    <source>
        <dbReference type="ARBA" id="ARBA00024247"/>
    </source>
</evidence>